<name>A0A219YCI3_9CAUD</name>
<organism evidence="1 2">
    <name type="scientific">Aeromonas phage 65.2</name>
    <dbReference type="NCBI Taxonomy" id="1932896"/>
    <lineage>
        <taxon>Viruses</taxon>
        <taxon>Duplodnaviria</taxon>
        <taxon>Heunggongvirae</taxon>
        <taxon>Uroviricota</taxon>
        <taxon>Caudoviricetes</taxon>
        <taxon>Pantevenvirales</taxon>
        <taxon>Straboviridae</taxon>
        <taxon>Emmerichvirinae</taxon>
        <taxon>Ishigurovirus</taxon>
        <taxon>Ishigurovirus osborne</taxon>
    </lineage>
</organism>
<reference evidence="1 2" key="1">
    <citation type="journal article" date="2017" name="Sci. Rep.">
        <title>Characterization and diversity of phages infecting Aeromonas salmonicida subsp. salmonicida.</title>
        <authorList>
            <person name="Vincent A.T."/>
            <person name="Paquet V.E."/>
            <person name="Bernatchez A."/>
            <person name="Tremblay D.M."/>
            <person name="Moineau S."/>
            <person name="Charette S.J."/>
        </authorList>
    </citation>
    <scope>NUCLEOTIDE SEQUENCE [LARGE SCALE GENOMIC DNA]</scope>
</reference>
<dbReference type="EMBL" id="KY290955">
    <property type="protein sequence ID" value="APU01660.1"/>
    <property type="molecule type" value="Genomic_DNA"/>
</dbReference>
<accession>A0A219YCI3</accession>
<sequence length="127" mass="14971">MLEWFKKKDKLRFYIDLSYIDGLGCKVFVHSAILSLDIDKTCDLDKIRELIDIKAKWFAQNNIVFQKALNDKLIIPRRGFAQFSSDKVDLVNPNRKFWNYEAYNFFGAETKWGIELQNKINMVINNG</sequence>
<dbReference type="Proteomes" id="UP000225215">
    <property type="component" value="Segment"/>
</dbReference>
<evidence type="ECO:0000313" key="2">
    <source>
        <dbReference type="Proteomes" id="UP000225215"/>
    </source>
</evidence>
<proteinExistence type="predicted"/>
<evidence type="ECO:0000313" key="1">
    <source>
        <dbReference type="EMBL" id="APU01660.1"/>
    </source>
</evidence>
<protein>
    <submittedName>
        <fullName evidence="1">Uncharacterized protein</fullName>
    </submittedName>
</protein>